<sequence>METIDLLVVGGGIVGLTAAIAAAEGGARVALVDAAINAGSNANAGSLHVQMQSRFIRLFPDQAPNVEASLPLYLSAVKEWERLDREIGPFELVRKGGLMLAESAEQMAFLEQKAAREARQGLHVDLLGRSELDKLAPWLGEQIVGAELCHDEGKLNPLVANVRLRARAIELGVDMQIDHVTGLGQQGHVTVHCASGRVHHCDKVILAAAWGVGSLVQGFGLDLPVRAEPLHMNITEAGAGQINHLIQHAERSITLKQFGSGQIVIGGGWQAQSRGNQDVPGVLAQSLLGNIALAARLVPSIGQLRVIRTWAGMNTTLDGKSLLGGVPGAERIILAVPGDAGYTLGPLCGRAAACLALGNEPPLDIDPFTPGRFSA</sequence>
<organism evidence="3 4">
    <name type="scientific">Hoeflea alexandrii</name>
    <dbReference type="NCBI Taxonomy" id="288436"/>
    <lineage>
        <taxon>Bacteria</taxon>
        <taxon>Pseudomonadati</taxon>
        <taxon>Pseudomonadota</taxon>
        <taxon>Alphaproteobacteria</taxon>
        <taxon>Hyphomicrobiales</taxon>
        <taxon>Rhizobiaceae</taxon>
        <taxon>Hoeflea</taxon>
    </lineage>
</organism>
<dbReference type="Proteomes" id="UP001320715">
    <property type="component" value="Unassembled WGS sequence"/>
</dbReference>
<dbReference type="SUPFAM" id="SSF51905">
    <property type="entry name" value="FAD/NAD(P)-binding domain"/>
    <property type="match status" value="1"/>
</dbReference>
<reference evidence="3 4" key="1">
    <citation type="submission" date="2020-01" db="EMBL/GenBank/DDBJ databases">
        <title>Genomes of bacteria type strains.</title>
        <authorList>
            <person name="Chen J."/>
            <person name="Zhu S."/>
            <person name="Yang J."/>
        </authorList>
    </citation>
    <scope>NUCLEOTIDE SEQUENCE [LARGE SCALE GENOMIC DNA]</scope>
    <source>
        <strain evidence="3 4">DSM 16655</strain>
    </source>
</reference>
<gene>
    <name evidence="3" type="ORF">GTW23_13960</name>
</gene>
<protein>
    <submittedName>
        <fullName evidence="3">FAD-dependent oxidoreductase</fullName>
    </submittedName>
</protein>
<evidence type="ECO:0000259" key="2">
    <source>
        <dbReference type="Pfam" id="PF01266"/>
    </source>
</evidence>
<comment type="caution">
    <text evidence="3">The sequence shown here is derived from an EMBL/GenBank/DDBJ whole genome shotgun (WGS) entry which is preliminary data.</text>
</comment>
<evidence type="ECO:0000313" key="4">
    <source>
        <dbReference type="Proteomes" id="UP001320715"/>
    </source>
</evidence>
<dbReference type="Pfam" id="PF01266">
    <property type="entry name" value="DAO"/>
    <property type="match status" value="1"/>
</dbReference>
<dbReference type="PANTHER" id="PTHR13847">
    <property type="entry name" value="SARCOSINE DEHYDROGENASE-RELATED"/>
    <property type="match status" value="1"/>
</dbReference>
<dbReference type="Gene3D" id="3.30.9.10">
    <property type="entry name" value="D-Amino Acid Oxidase, subunit A, domain 2"/>
    <property type="match status" value="1"/>
</dbReference>
<dbReference type="RefSeq" id="WP_252916194.1">
    <property type="nucleotide sequence ID" value="NZ_JAAAML010000002.1"/>
</dbReference>
<keyword evidence="1" id="KW-0560">Oxidoreductase</keyword>
<dbReference type="PANTHER" id="PTHR13847:SF287">
    <property type="entry name" value="FAD-DEPENDENT OXIDOREDUCTASE DOMAIN-CONTAINING PROTEIN 1"/>
    <property type="match status" value="1"/>
</dbReference>
<evidence type="ECO:0000256" key="1">
    <source>
        <dbReference type="ARBA" id="ARBA00023002"/>
    </source>
</evidence>
<accession>A0ABT1CSX3</accession>
<dbReference type="EMBL" id="JAAAML010000002">
    <property type="protein sequence ID" value="MCO6409285.1"/>
    <property type="molecule type" value="Genomic_DNA"/>
</dbReference>
<proteinExistence type="predicted"/>
<dbReference type="InterPro" id="IPR036188">
    <property type="entry name" value="FAD/NAD-bd_sf"/>
</dbReference>
<dbReference type="InterPro" id="IPR006076">
    <property type="entry name" value="FAD-dep_OxRdtase"/>
</dbReference>
<name>A0ABT1CSX3_9HYPH</name>
<dbReference type="Gene3D" id="3.50.50.60">
    <property type="entry name" value="FAD/NAD(P)-binding domain"/>
    <property type="match status" value="1"/>
</dbReference>
<evidence type="ECO:0000313" key="3">
    <source>
        <dbReference type="EMBL" id="MCO6409285.1"/>
    </source>
</evidence>
<feature type="domain" description="FAD dependent oxidoreductase" evidence="2">
    <location>
        <begin position="5"/>
        <end position="354"/>
    </location>
</feature>
<keyword evidence="4" id="KW-1185">Reference proteome</keyword>